<evidence type="ECO:0000313" key="2">
    <source>
        <dbReference type="EMBL" id="TKD05197.1"/>
    </source>
</evidence>
<organism evidence="2 3">
    <name type="scientific">Polyangium fumosum</name>
    <dbReference type="NCBI Taxonomy" id="889272"/>
    <lineage>
        <taxon>Bacteria</taxon>
        <taxon>Pseudomonadati</taxon>
        <taxon>Myxococcota</taxon>
        <taxon>Polyangia</taxon>
        <taxon>Polyangiales</taxon>
        <taxon>Polyangiaceae</taxon>
        <taxon>Polyangium</taxon>
    </lineage>
</organism>
<protein>
    <submittedName>
        <fullName evidence="2">Em GEA1 (EM1)</fullName>
    </submittedName>
</protein>
<dbReference type="EMBL" id="SSMQ01000022">
    <property type="protein sequence ID" value="TKD05197.1"/>
    <property type="molecule type" value="Genomic_DNA"/>
</dbReference>
<reference evidence="2 3" key="1">
    <citation type="submission" date="2019-04" db="EMBL/GenBank/DDBJ databases">
        <authorList>
            <person name="Li Y."/>
            <person name="Wang J."/>
        </authorList>
    </citation>
    <scope>NUCLEOTIDE SEQUENCE [LARGE SCALE GENOMIC DNA]</scope>
    <source>
        <strain evidence="2 3">DSM 14668</strain>
    </source>
</reference>
<sequence>MAERKDEPGKGQMTVEEAGRKGGHIGGEHTRDKYGPEFYSEIGHKGGQRVRELIEEGKQSEGEGEGERGQGQKR</sequence>
<dbReference type="OrthoDB" id="5521657at2"/>
<comment type="caution">
    <text evidence="2">The sequence shown here is derived from an EMBL/GenBank/DDBJ whole genome shotgun (WGS) entry which is preliminary data.</text>
</comment>
<evidence type="ECO:0000313" key="3">
    <source>
        <dbReference type="Proteomes" id="UP000309215"/>
    </source>
</evidence>
<evidence type="ECO:0000256" key="1">
    <source>
        <dbReference type="SAM" id="MobiDB-lite"/>
    </source>
</evidence>
<dbReference type="InterPro" id="IPR019626">
    <property type="entry name" value="Stress-induced_KGG_rpt"/>
</dbReference>
<keyword evidence="3" id="KW-1185">Reference proteome</keyword>
<dbReference type="Proteomes" id="UP000309215">
    <property type="component" value="Unassembled WGS sequence"/>
</dbReference>
<dbReference type="AlphaFoldDB" id="A0A4U1JBB1"/>
<feature type="compositionally biased region" description="Basic and acidic residues" evidence="1">
    <location>
        <begin position="49"/>
        <end position="74"/>
    </location>
</feature>
<accession>A0A4U1JBB1</accession>
<name>A0A4U1JBB1_9BACT</name>
<feature type="region of interest" description="Disordered" evidence="1">
    <location>
        <begin position="1"/>
        <end position="74"/>
    </location>
</feature>
<proteinExistence type="predicted"/>
<feature type="compositionally biased region" description="Basic and acidic residues" evidence="1">
    <location>
        <begin position="26"/>
        <end position="35"/>
    </location>
</feature>
<gene>
    <name evidence="2" type="ORF">E8A74_21915</name>
</gene>
<dbReference type="Pfam" id="PF10685">
    <property type="entry name" value="KGG"/>
    <property type="match status" value="1"/>
</dbReference>